<keyword evidence="5 7" id="KW-1133">Transmembrane helix</keyword>
<gene>
    <name evidence="9" type="ORF">AA309_20750</name>
</gene>
<dbReference type="AlphaFoldDB" id="A0A0H1R8C5"/>
<comment type="subcellular location">
    <subcellularLocation>
        <location evidence="1 7">Cell membrane</location>
        <topology evidence="1 7">Multi-pass membrane protein</topology>
    </subcellularLocation>
</comment>
<name>A0A0H1R8C5_9HYPH</name>
<dbReference type="Proteomes" id="UP000035489">
    <property type="component" value="Unassembled WGS sequence"/>
</dbReference>
<feature type="transmembrane region" description="Helical" evidence="7">
    <location>
        <begin position="286"/>
        <end position="312"/>
    </location>
</feature>
<dbReference type="PATRIC" id="fig|1225564.3.peg.5478"/>
<dbReference type="GO" id="GO:0005886">
    <property type="term" value="C:plasma membrane"/>
    <property type="evidence" value="ECO:0007669"/>
    <property type="project" value="UniProtKB-SubCell"/>
</dbReference>
<dbReference type="GO" id="GO:0071916">
    <property type="term" value="F:dipeptide transmembrane transporter activity"/>
    <property type="evidence" value="ECO:0007669"/>
    <property type="project" value="TreeGrafter"/>
</dbReference>
<dbReference type="Pfam" id="PF19300">
    <property type="entry name" value="BPD_transp_1_N"/>
    <property type="match status" value="1"/>
</dbReference>
<dbReference type="Pfam" id="PF00528">
    <property type="entry name" value="BPD_transp_1"/>
    <property type="match status" value="1"/>
</dbReference>
<feature type="transmembrane region" description="Helical" evidence="7">
    <location>
        <begin position="137"/>
        <end position="162"/>
    </location>
</feature>
<sequence length="319" mass="33885">MLTYITRRLATGLLMLVALSMLVFILLRLAPGDPISAYINPNVAMSQAEMDALRARLGLDQPLPIQYLAWLRAAASGDLGFSIQRNGVKVLPLVLERIGPTVLLMVAGLAIAIVVGIAAGIVTAVQRNSATDIGFSIAAFFGISSPAFLTAILGLYLFSVVLRWSPSGGMLTPGAPFSIGDLLAHLVLPACLLSIGHAALIMRYMRASLLEVLNQDYVRTARAKGVKEFWVIMKHAVRNALLPVVTLIGSTIGIAVGGAIFIESVFNWPGMGLLLINAVDTRDYPVIMGATLIIGACVIVVNLLTDIAYAAIDPRIQVA</sequence>
<feature type="transmembrane region" description="Helical" evidence="7">
    <location>
        <begin position="182"/>
        <end position="201"/>
    </location>
</feature>
<dbReference type="InterPro" id="IPR035906">
    <property type="entry name" value="MetI-like_sf"/>
</dbReference>
<evidence type="ECO:0000256" key="2">
    <source>
        <dbReference type="ARBA" id="ARBA00022448"/>
    </source>
</evidence>
<keyword evidence="6 7" id="KW-0472">Membrane</keyword>
<evidence type="ECO:0000313" key="10">
    <source>
        <dbReference type="Proteomes" id="UP000035489"/>
    </source>
</evidence>
<dbReference type="SUPFAM" id="SSF161098">
    <property type="entry name" value="MetI-like"/>
    <property type="match status" value="1"/>
</dbReference>
<evidence type="ECO:0000259" key="8">
    <source>
        <dbReference type="PROSITE" id="PS50928"/>
    </source>
</evidence>
<protein>
    <submittedName>
        <fullName evidence="9">Peptide permease</fullName>
    </submittedName>
</protein>
<reference evidence="9 10" key="1">
    <citation type="submission" date="2015-05" db="EMBL/GenBank/DDBJ databases">
        <title>Draft genome sequence of Microvirga vignae strain BR3299, a novel nitrogen fixing bacteria isolated from Brazil semi-aired region.</title>
        <authorList>
            <person name="Zilli J.E."/>
            <person name="Passos S.R."/>
            <person name="Leite J."/>
            <person name="Baldani J.I."/>
            <person name="Xavier G.R."/>
            <person name="Rumjaneck N.G."/>
            <person name="Simoes-Araujo J.L."/>
        </authorList>
    </citation>
    <scope>NUCLEOTIDE SEQUENCE [LARGE SCALE GENOMIC DNA]</scope>
    <source>
        <strain evidence="9 10">BR3299</strain>
    </source>
</reference>
<evidence type="ECO:0000256" key="3">
    <source>
        <dbReference type="ARBA" id="ARBA00022475"/>
    </source>
</evidence>
<dbReference type="PROSITE" id="PS50928">
    <property type="entry name" value="ABC_TM1"/>
    <property type="match status" value="1"/>
</dbReference>
<comment type="caution">
    <text evidence="9">The sequence shown here is derived from an EMBL/GenBank/DDBJ whole genome shotgun (WGS) entry which is preliminary data.</text>
</comment>
<accession>A0A0H1R8C5</accession>
<evidence type="ECO:0000256" key="4">
    <source>
        <dbReference type="ARBA" id="ARBA00022692"/>
    </source>
</evidence>
<evidence type="ECO:0000313" key="9">
    <source>
        <dbReference type="EMBL" id="KLK91294.1"/>
    </source>
</evidence>
<dbReference type="EMBL" id="LCYG01000056">
    <property type="protein sequence ID" value="KLK91294.1"/>
    <property type="molecule type" value="Genomic_DNA"/>
</dbReference>
<feature type="domain" description="ABC transmembrane type-1" evidence="8">
    <location>
        <begin position="98"/>
        <end position="305"/>
    </location>
</feature>
<evidence type="ECO:0000256" key="5">
    <source>
        <dbReference type="ARBA" id="ARBA00022989"/>
    </source>
</evidence>
<keyword evidence="10" id="KW-1185">Reference proteome</keyword>
<feature type="transmembrane region" description="Helical" evidence="7">
    <location>
        <begin position="102"/>
        <end position="125"/>
    </location>
</feature>
<dbReference type="OrthoDB" id="9805855at2"/>
<dbReference type="InterPro" id="IPR045621">
    <property type="entry name" value="BPD_transp_1_N"/>
</dbReference>
<comment type="similarity">
    <text evidence="7">Belongs to the binding-protein-dependent transport system permease family.</text>
</comment>
<dbReference type="Gene3D" id="1.10.3720.10">
    <property type="entry name" value="MetI-like"/>
    <property type="match status" value="1"/>
</dbReference>
<evidence type="ECO:0000256" key="1">
    <source>
        <dbReference type="ARBA" id="ARBA00004651"/>
    </source>
</evidence>
<dbReference type="STRING" id="1225564.AA309_20750"/>
<keyword evidence="4 7" id="KW-0812">Transmembrane</keyword>
<feature type="transmembrane region" description="Helical" evidence="7">
    <location>
        <begin position="240"/>
        <end position="266"/>
    </location>
</feature>
<proteinExistence type="inferred from homology"/>
<dbReference type="InterPro" id="IPR000515">
    <property type="entry name" value="MetI-like"/>
</dbReference>
<evidence type="ECO:0000256" key="6">
    <source>
        <dbReference type="ARBA" id="ARBA00023136"/>
    </source>
</evidence>
<evidence type="ECO:0000256" key="7">
    <source>
        <dbReference type="RuleBase" id="RU363032"/>
    </source>
</evidence>
<keyword evidence="3" id="KW-1003">Cell membrane</keyword>
<dbReference type="PANTHER" id="PTHR43163:SF6">
    <property type="entry name" value="DIPEPTIDE TRANSPORT SYSTEM PERMEASE PROTEIN DPPB-RELATED"/>
    <property type="match status" value="1"/>
</dbReference>
<dbReference type="CDD" id="cd06261">
    <property type="entry name" value="TM_PBP2"/>
    <property type="match status" value="1"/>
</dbReference>
<dbReference type="PANTHER" id="PTHR43163">
    <property type="entry name" value="DIPEPTIDE TRANSPORT SYSTEM PERMEASE PROTEIN DPPB-RELATED"/>
    <property type="match status" value="1"/>
</dbReference>
<keyword evidence="2 7" id="KW-0813">Transport</keyword>
<dbReference type="RefSeq" id="WP_047190998.1">
    <property type="nucleotide sequence ID" value="NZ_LCYG01000056.1"/>
</dbReference>
<organism evidence="9 10">
    <name type="scientific">Microvirga vignae</name>
    <dbReference type="NCBI Taxonomy" id="1225564"/>
    <lineage>
        <taxon>Bacteria</taxon>
        <taxon>Pseudomonadati</taxon>
        <taxon>Pseudomonadota</taxon>
        <taxon>Alphaproteobacteria</taxon>
        <taxon>Hyphomicrobiales</taxon>
        <taxon>Methylobacteriaceae</taxon>
        <taxon>Microvirga</taxon>
    </lineage>
</organism>